<accession>D2EFN7</accession>
<protein>
    <recommendedName>
        <fullName evidence="3">Transposase</fullName>
    </recommendedName>
</protein>
<dbReference type="Proteomes" id="UP000009375">
    <property type="component" value="Unassembled WGS sequence"/>
</dbReference>
<dbReference type="EMBL" id="GG730047">
    <property type="protein sequence ID" value="EEZ92847.1"/>
    <property type="molecule type" value="Genomic_DNA"/>
</dbReference>
<reference evidence="1 2" key="1">
    <citation type="journal article" date="2010" name="Proc. Natl. Acad. Sci. U.S.A.">
        <title>Enigmatic, ultrasmall, uncultivated Archaea.</title>
        <authorList>
            <person name="Baker B.J."/>
            <person name="Comolli L.R."/>
            <person name="Dick G.J."/>
            <person name="Hauser L.J."/>
            <person name="Hyatt D."/>
            <person name="Dill B.D."/>
            <person name="Land M.L."/>
            <person name="Verberkmoes N.C."/>
            <person name="Hettich R.L."/>
            <person name="Banfield J.F."/>
        </authorList>
    </citation>
    <scope>NUCLEOTIDE SEQUENCE [LARGE SCALE GENOMIC DNA]</scope>
</reference>
<evidence type="ECO:0000313" key="2">
    <source>
        <dbReference type="Proteomes" id="UP000009375"/>
    </source>
</evidence>
<gene>
    <name evidence="1" type="ORF">BJBARM4_0558</name>
</gene>
<name>D2EFN7_PARA4</name>
<evidence type="ECO:0008006" key="3">
    <source>
        <dbReference type="Google" id="ProtNLM"/>
    </source>
</evidence>
<proteinExistence type="predicted"/>
<organism evidence="1 2">
    <name type="scientific">Candidatus Parvarchaeum acidiphilum ARMAN-4</name>
    <dbReference type="NCBI Taxonomy" id="662760"/>
    <lineage>
        <taxon>Archaea</taxon>
        <taxon>Candidatus Parvarchaeota</taxon>
        <taxon>Candidatus Parvarchaeum</taxon>
    </lineage>
</organism>
<evidence type="ECO:0000313" key="1">
    <source>
        <dbReference type="EMBL" id="EEZ92847.1"/>
    </source>
</evidence>
<sequence length="66" mass="7737">MISVSNKANITCNNFVKTWKTKLKNEKSFKYYMPTNTKASRIRESINSMESTIKDSHIYSHTHTHN</sequence>
<dbReference type="AlphaFoldDB" id="D2EFN7"/>